<dbReference type="InterPro" id="IPR010730">
    <property type="entry name" value="HET"/>
</dbReference>
<protein>
    <recommendedName>
        <fullName evidence="1">Heterokaryon incompatibility domain-containing protein</fullName>
    </recommendedName>
</protein>
<organism evidence="2 3">
    <name type="scientific">Fusarium falciforme</name>
    <dbReference type="NCBI Taxonomy" id="195108"/>
    <lineage>
        <taxon>Eukaryota</taxon>
        <taxon>Fungi</taxon>
        <taxon>Dikarya</taxon>
        <taxon>Ascomycota</taxon>
        <taxon>Pezizomycotina</taxon>
        <taxon>Sordariomycetes</taxon>
        <taxon>Hypocreomycetidae</taxon>
        <taxon>Hypocreales</taxon>
        <taxon>Nectriaceae</taxon>
        <taxon>Fusarium</taxon>
        <taxon>Fusarium solani species complex</taxon>
    </lineage>
</organism>
<dbReference type="PANTHER" id="PTHR10622">
    <property type="entry name" value="HET DOMAIN-CONTAINING PROTEIN"/>
    <property type="match status" value="1"/>
</dbReference>
<keyword evidence="3" id="KW-1185">Reference proteome</keyword>
<evidence type="ECO:0000313" key="3">
    <source>
        <dbReference type="Proteomes" id="UP001152087"/>
    </source>
</evidence>
<dbReference type="EMBL" id="JAOQAV010000020">
    <property type="protein sequence ID" value="KAJ4186423.1"/>
    <property type="molecule type" value="Genomic_DNA"/>
</dbReference>
<evidence type="ECO:0000313" key="2">
    <source>
        <dbReference type="EMBL" id="KAJ4186423.1"/>
    </source>
</evidence>
<accession>A0A9W8R463</accession>
<dbReference type="Proteomes" id="UP001152087">
    <property type="component" value="Unassembled WGS sequence"/>
</dbReference>
<gene>
    <name evidence="2" type="ORF">NW755_007718</name>
</gene>
<name>A0A9W8R463_9HYPO</name>
<dbReference type="Pfam" id="PF06985">
    <property type="entry name" value="HET"/>
    <property type="match status" value="1"/>
</dbReference>
<evidence type="ECO:0000259" key="1">
    <source>
        <dbReference type="Pfam" id="PF06985"/>
    </source>
</evidence>
<comment type="caution">
    <text evidence="2">The sequence shown here is derived from an EMBL/GenBank/DDBJ whole genome shotgun (WGS) entry which is preliminary data.</text>
</comment>
<dbReference type="PANTHER" id="PTHR10622:SF10">
    <property type="entry name" value="HET DOMAIN-CONTAINING PROTEIN"/>
    <property type="match status" value="1"/>
</dbReference>
<reference evidence="2" key="1">
    <citation type="submission" date="2022-09" db="EMBL/GenBank/DDBJ databases">
        <title>Fusarium specimens isolated from Avocado Roots.</title>
        <authorList>
            <person name="Stajich J."/>
            <person name="Roper C."/>
            <person name="Heimlech-Rivalta G."/>
        </authorList>
    </citation>
    <scope>NUCLEOTIDE SEQUENCE</scope>
    <source>
        <strain evidence="2">A02</strain>
    </source>
</reference>
<dbReference type="AlphaFoldDB" id="A0A9W8R463"/>
<sequence length="377" mass="43229">MRLINVRTMELEEFHGDQVPKYAILSHTWGQGEVTFQDWKDLDLASQKAGFAKILGACRQADKDLLEYLWVDTNCIDKTSSAELSEAINSMFAWYRDAEVCYVFLVDVPPVPISGLDRFRDFRKSRWFTRGWTLQELLAPREVVFYDQNWQKIGNRSESLREVIATITQIDVYFITGTSTLIRSSVAQKMSWLSRRVTTRVEDMAYCMLGVFDINMPLLYGEGMKAFVRLQEEIVKTSTDHTIFCWTWVKSVPQTWTSMLAPTPMAFESSGGYFEPIRNSESPEISPYSLTNAGLSIKLPLVSASDYSFALLDAHHLRSIRKPAVPLRYIVELGVFRRIPFPPGPVFIESWLPDPPRNVLDFIMASFLLPPPMRYGT</sequence>
<feature type="domain" description="Heterokaryon incompatibility" evidence="1">
    <location>
        <begin position="22"/>
        <end position="105"/>
    </location>
</feature>
<proteinExistence type="predicted"/>